<sequence length="267" mass="29581">MPAGTADPKPNELPAVGSNIPIPSTGIFIVNVPLYAHSSDFSSCDKFAASFNNSTRRTLSYVSPSIQNGEVIVRSSIDVVREGSRWWDSTAVGYFFGRKPYYHHLNEYVRSVWPAVKAVTAMSNSKWKLQWRRSSKGVLGCSDHPSKVGTGHGIAGIGHPLYPDSITRTCTRLYFTRVCVMLDISSTLPRHLIIMMPNEDGSEVPCKVEVEYEWVPPKCKQCVSLGHSTAACPKAKQTVKSHVAMYVQKRPTTMKPPPAVFRPSLLR</sequence>
<evidence type="ECO:0000313" key="1">
    <source>
        <dbReference type="EMBL" id="KAL0293456.1"/>
    </source>
</evidence>
<accession>A0AAW2JI95</accession>
<gene>
    <name evidence="1" type="ORF">Sradi_6936400</name>
</gene>
<dbReference type="PANTHER" id="PTHR33233">
    <property type="entry name" value="ENDONUCLEASE/EXONUCLEASE/PHOSPHATASE"/>
    <property type="match status" value="1"/>
</dbReference>
<evidence type="ECO:0008006" key="2">
    <source>
        <dbReference type="Google" id="ProtNLM"/>
    </source>
</evidence>
<organism evidence="1">
    <name type="scientific">Sesamum radiatum</name>
    <name type="common">Black benniseed</name>
    <dbReference type="NCBI Taxonomy" id="300843"/>
    <lineage>
        <taxon>Eukaryota</taxon>
        <taxon>Viridiplantae</taxon>
        <taxon>Streptophyta</taxon>
        <taxon>Embryophyta</taxon>
        <taxon>Tracheophyta</taxon>
        <taxon>Spermatophyta</taxon>
        <taxon>Magnoliopsida</taxon>
        <taxon>eudicotyledons</taxon>
        <taxon>Gunneridae</taxon>
        <taxon>Pentapetalae</taxon>
        <taxon>asterids</taxon>
        <taxon>lamiids</taxon>
        <taxon>Lamiales</taxon>
        <taxon>Pedaliaceae</taxon>
        <taxon>Sesamum</taxon>
    </lineage>
</organism>
<proteinExistence type="predicted"/>
<dbReference type="EMBL" id="JACGWJ010000307">
    <property type="protein sequence ID" value="KAL0293456.1"/>
    <property type="molecule type" value="Genomic_DNA"/>
</dbReference>
<protein>
    <recommendedName>
        <fullName evidence="2">DUF4283 domain-containing protein</fullName>
    </recommendedName>
</protein>
<dbReference type="PANTHER" id="PTHR33233:SF17">
    <property type="entry name" value="DUF4283 DOMAIN-CONTAINING PROTEIN"/>
    <property type="match status" value="1"/>
</dbReference>
<comment type="caution">
    <text evidence="1">The sequence shown here is derived from an EMBL/GenBank/DDBJ whole genome shotgun (WGS) entry which is preliminary data.</text>
</comment>
<name>A0AAW2JI95_SESRA</name>
<reference evidence="1" key="2">
    <citation type="journal article" date="2024" name="Plant">
        <title>Genomic evolution and insights into agronomic trait innovations of Sesamum species.</title>
        <authorList>
            <person name="Miao H."/>
            <person name="Wang L."/>
            <person name="Qu L."/>
            <person name="Liu H."/>
            <person name="Sun Y."/>
            <person name="Le M."/>
            <person name="Wang Q."/>
            <person name="Wei S."/>
            <person name="Zheng Y."/>
            <person name="Lin W."/>
            <person name="Duan Y."/>
            <person name="Cao H."/>
            <person name="Xiong S."/>
            <person name="Wang X."/>
            <person name="Wei L."/>
            <person name="Li C."/>
            <person name="Ma Q."/>
            <person name="Ju M."/>
            <person name="Zhao R."/>
            <person name="Li G."/>
            <person name="Mu C."/>
            <person name="Tian Q."/>
            <person name="Mei H."/>
            <person name="Zhang T."/>
            <person name="Gao T."/>
            <person name="Zhang H."/>
        </authorList>
    </citation>
    <scope>NUCLEOTIDE SEQUENCE</scope>
    <source>
        <strain evidence="1">G02</strain>
    </source>
</reference>
<dbReference type="AlphaFoldDB" id="A0AAW2JI95"/>
<reference evidence="1" key="1">
    <citation type="submission" date="2020-06" db="EMBL/GenBank/DDBJ databases">
        <authorList>
            <person name="Li T."/>
            <person name="Hu X."/>
            <person name="Zhang T."/>
            <person name="Song X."/>
            <person name="Zhang H."/>
            <person name="Dai N."/>
            <person name="Sheng W."/>
            <person name="Hou X."/>
            <person name="Wei L."/>
        </authorList>
    </citation>
    <scope>NUCLEOTIDE SEQUENCE</scope>
    <source>
        <strain evidence="1">G02</strain>
        <tissue evidence="1">Leaf</tissue>
    </source>
</reference>